<evidence type="ECO:0000313" key="2">
    <source>
        <dbReference type="EMBL" id="CAE0690035.1"/>
    </source>
</evidence>
<reference evidence="2" key="1">
    <citation type="submission" date="2021-01" db="EMBL/GenBank/DDBJ databases">
        <authorList>
            <person name="Corre E."/>
            <person name="Pelletier E."/>
            <person name="Niang G."/>
            <person name="Scheremetjew M."/>
            <person name="Finn R."/>
            <person name="Kale V."/>
            <person name="Holt S."/>
            <person name="Cochrane G."/>
            <person name="Meng A."/>
            <person name="Brown T."/>
            <person name="Cohen L."/>
        </authorList>
    </citation>
    <scope>NUCLEOTIDE SEQUENCE</scope>
    <source>
        <strain evidence="2">CCMP1756</strain>
    </source>
</reference>
<evidence type="ECO:0000256" key="1">
    <source>
        <dbReference type="SAM" id="MobiDB-lite"/>
    </source>
</evidence>
<name>A0A7S3ZPR9_9STRA</name>
<feature type="region of interest" description="Disordered" evidence="1">
    <location>
        <begin position="339"/>
        <end position="366"/>
    </location>
</feature>
<feature type="region of interest" description="Disordered" evidence="1">
    <location>
        <begin position="68"/>
        <end position="131"/>
    </location>
</feature>
<feature type="compositionally biased region" description="Low complexity" evidence="1">
    <location>
        <begin position="82"/>
        <end position="129"/>
    </location>
</feature>
<feature type="region of interest" description="Disordered" evidence="1">
    <location>
        <begin position="1"/>
        <end position="22"/>
    </location>
</feature>
<gene>
    <name evidence="2" type="ORF">PCAL00307_LOCUS5470</name>
</gene>
<protein>
    <submittedName>
        <fullName evidence="2">Uncharacterized protein</fullName>
    </submittedName>
</protein>
<sequence length="366" mass="39750">MQPQQPPGFSPELGGEGESNAVVMGTVVEGTVVQPPAQSVTIVQPAAQPVVLAPQDVRARGLAVVQPQPVYGQPQPQPQPVVVPQQPGTYAQPPYGQPQGQPQQPGTYYAQPPYGQPQGQPQQPGTYYAQPPPVASKVMPMPMNGQMMMPQMMMPQVVRAPGQWNGGQPCGCCDPPGGCQLCCATWWCPCAPVAQLHDRVVRPGSHGEVFAVLCIATVFKTVVSLLLTAAGVNIDGMLQRGIVFASRAWGADAVDRPHRPAEHATRFPLFALHEPNKRGHRQAGRDRRPRAYLLWRPLLRQLLVLALSDLLLHPARAQQERRDLRRLLRAQLVPRRRAGARRLNESRVGAPGTCHEPAAAPNVNPH</sequence>
<proteinExistence type="predicted"/>
<dbReference type="EMBL" id="HBIW01006561">
    <property type="protein sequence ID" value="CAE0690035.1"/>
    <property type="molecule type" value="Transcribed_RNA"/>
</dbReference>
<organism evidence="2">
    <name type="scientific">Pelagomonas calceolata</name>
    <dbReference type="NCBI Taxonomy" id="35677"/>
    <lineage>
        <taxon>Eukaryota</taxon>
        <taxon>Sar</taxon>
        <taxon>Stramenopiles</taxon>
        <taxon>Ochrophyta</taxon>
        <taxon>Pelagophyceae</taxon>
        <taxon>Pelagomonadales</taxon>
        <taxon>Pelagomonadaceae</taxon>
        <taxon>Pelagomonas</taxon>
    </lineage>
</organism>
<accession>A0A7S3ZPR9</accession>
<dbReference type="AlphaFoldDB" id="A0A7S3ZPR9"/>